<evidence type="ECO:0000256" key="9">
    <source>
        <dbReference type="PROSITE-ProRule" id="PRU00277"/>
    </source>
</evidence>
<evidence type="ECO:0000256" key="1">
    <source>
        <dbReference type="ARBA" id="ARBA00000971"/>
    </source>
</evidence>
<dbReference type="PANTHER" id="PTHR47861">
    <property type="entry name" value="FKBP-TYPE PEPTIDYL-PROLYL CIS-TRANS ISOMERASE SLYD"/>
    <property type="match status" value="1"/>
</dbReference>
<protein>
    <recommendedName>
        <fullName evidence="10">Peptidyl-prolyl cis-trans isomerase</fullName>
        <ecNumber evidence="10">5.2.1.8</ecNumber>
    </recommendedName>
</protein>
<reference evidence="12" key="2">
    <citation type="submission" date="2022-10" db="EMBL/GenBank/DDBJ databases">
        <authorList>
            <person name="Aronson H.S."/>
        </authorList>
    </citation>
    <scope>NUCLEOTIDE SEQUENCE</scope>
    <source>
        <strain evidence="12">RS19-109</strain>
    </source>
</reference>
<reference evidence="12" key="1">
    <citation type="journal article" date="2022" name="bioRxiv">
        <title>Thiovibrio frasassiensisgen. nov., sp. nov., an autotrophic, elemental sulfur disproportionating bacterium isolated from sulfidic karst sediment, and proposal of Thiovibrionaceae fam. nov.</title>
        <authorList>
            <person name="Aronson H."/>
            <person name="Thomas C."/>
            <person name="Bhattacharyya M."/>
            <person name="Eckstein S."/>
            <person name="Jensen S."/>
            <person name="Barco R."/>
            <person name="Macalady J."/>
            <person name="Amend J."/>
        </authorList>
    </citation>
    <scope>NUCLEOTIDE SEQUENCE</scope>
    <source>
        <strain evidence="12">RS19-109</strain>
    </source>
</reference>
<sequence length="175" mass="18311">MQRVCENDSVTIVYDGLLSTGEKFDSSQDTGPLQFQLGTGSVLPAFEQAVLGMAAQETKSITVAAKDAYGLKNEDLIMTVPRQGFADQAIAPGMIVGMDMEQDGQQHKIPATVLSVEAETMTVDFNHPLAGQDIIYQITLLSIDTEAPASTGCGCATGSSDNKGGCTPNRGCGCA</sequence>
<dbReference type="PROSITE" id="PS50059">
    <property type="entry name" value="FKBP_PPIASE"/>
    <property type="match status" value="1"/>
</dbReference>
<keyword evidence="5 9" id="KW-0697">Rotamase</keyword>
<evidence type="ECO:0000313" key="13">
    <source>
        <dbReference type="Proteomes" id="UP001154240"/>
    </source>
</evidence>
<dbReference type="RefSeq" id="WP_307633080.1">
    <property type="nucleotide sequence ID" value="NZ_JAPHEH010000001.1"/>
</dbReference>
<dbReference type="EC" id="5.2.1.8" evidence="10"/>
<keyword evidence="13" id="KW-1185">Reference proteome</keyword>
<proteinExistence type="inferred from homology"/>
<dbReference type="GO" id="GO:0005737">
    <property type="term" value="C:cytoplasm"/>
    <property type="evidence" value="ECO:0007669"/>
    <property type="project" value="UniProtKB-SubCell"/>
</dbReference>
<dbReference type="AlphaFoldDB" id="A0A9X4MGW6"/>
<organism evidence="12 13">
    <name type="scientific">Thiovibrio frasassiensis</name>
    <dbReference type="NCBI Taxonomy" id="2984131"/>
    <lineage>
        <taxon>Bacteria</taxon>
        <taxon>Pseudomonadati</taxon>
        <taxon>Thermodesulfobacteriota</taxon>
        <taxon>Desulfobulbia</taxon>
        <taxon>Desulfobulbales</taxon>
        <taxon>Thiovibrionaceae</taxon>
        <taxon>Thiovibrio</taxon>
    </lineage>
</organism>
<dbReference type="PANTHER" id="PTHR47861:SF3">
    <property type="entry name" value="FKBP-TYPE PEPTIDYL-PROLYL CIS-TRANS ISOMERASE SLYD"/>
    <property type="match status" value="1"/>
</dbReference>
<dbReference type="EMBL" id="JAPHEH010000001">
    <property type="protein sequence ID" value="MDG4476111.1"/>
    <property type="molecule type" value="Genomic_DNA"/>
</dbReference>
<keyword evidence="7 9" id="KW-0413">Isomerase</keyword>
<evidence type="ECO:0000256" key="5">
    <source>
        <dbReference type="ARBA" id="ARBA00023110"/>
    </source>
</evidence>
<evidence type="ECO:0000256" key="3">
    <source>
        <dbReference type="ARBA" id="ARBA00006577"/>
    </source>
</evidence>
<feature type="domain" description="PPIase FKBP-type" evidence="11">
    <location>
        <begin position="7"/>
        <end position="81"/>
    </location>
</feature>
<keyword evidence="4" id="KW-0963">Cytoplasm</keyword>
<dbReference type="InterPro" id="IPR046357">
    <property type="entry name" value="PPIase_dom_sf"/>
</dbReference>
<accession>A0A9X4MGW6</accession>
<comment type="function">
    <text evidence="8">Also involved in hydrogenase metallocenter assembly, probably by participating in the nickel insertion step. This function in hydrogenase biosynthesis requires chaperone activity and the presence of the metal-binding domain, but not PPIase activity.</text>
</comment>
<evidence type="ECO:0000256" key="10">
    <source>
        <dbReference type="RuleBase" id="RU003915"/>
    </source>
</evidence>
<comment type="subcellular location">
    <subcellularLocation>
        <location evidence="2">Cytoplasm</location>
    </subcellularLocation>
</comment>
<keyword evidence="6" id="KW-0143">Chaperone</keyword>
<evidence type="ECO:0000256" key="2">
    <source>
        <dbReference type="ARBA" id="ARBA00004496"/>
    </source>
</evidence>
<dbReference type="Pfam" id="PF00254">
    <property type="entry name" value="FKBP_C"/>
    <property type="match status" value="1"/>
</dbReference>
<evidence type="ECO:0000256" key="7">
    <source>
        <dbReference type="ARBA" id="ARBA00023235"/>
    </source>
</evidence>
<evidence type="ECO:0000256" key="8">
    <source>
        <dbReference type="ARBA" id="ARBA00037071"/>
    </source>
</evidence>
<evidence type="ECO:0000259" key="11">
    <source>
        <dbReference type="PROSITE" id="PS50059"/>
    </source>
</evidence>
<evidence type="ECO:0000256" key="4">
    <source>
        <dbReference type="ARBA" id="ARBA00022490"/>
    </source>
</evidence>
<dbReference type="SUPFAM" id="SSF54534">
    <property type="entry name" value="FKBP-like"/>
    <property type="match status" value="1"/>
</dbReference>
<gene>
    <name evidence="12" type="ORF">OLX77_08080</name>
</gene>
<dbReference type="GO" id="GO:0003755">
    <property type="term" value="F:peptidyl-prolyl cis-trans isomerase activity"/>
    <property type="evidence" value="ECO:0007669"/>
    <property type="project" value="UniProtKB-UniRule"/>
</dbReference>
<comment type="catalytic activity">
    <reaction evidence="1 9 10">
        <text>[protein]-peptidylproline (omega=180) = [protein]-peptidylproline (omega=0)</text>
        <dbReference type="Rhea" id="RHEA:16237"/>
        <dbReference type="Rhea" id="RHEA-COMP:10747"/>
        <dbReference type="Rhea" id="RHEA-COMP:10748"/>
        <dbReference type="ChEBI" id="CHEBI:83833"/>
        <dbReference type="ChEBI" id="CHEBI:83834"/>
        <dbReference type="EC" id="5.2.1.8"/>
    </reaction>
</comment>
<comment type="similarity">
    <text evidence="3 10">Belongs to the FKBP-type PPIase family.</text>
</comment>
<dbReference type="GO" id="GO:0042026">
    <property type="term" value="P:protein refolding"/>
    <property type="evidence" value="ECO:0007669"/>
    <property type="project" value="UniProtKB-ARBA"/>
</dbReference>
<dbReference type="InterPro" id="IPR001179">
    <property type="entry name" value="PPIase_FKBP_dom"/>
</dbReference>
<evidence type="ECO:0000313" key="12">
    <source>
        <dbReference type="EMBL" id="MDG4476111.1"/>
    </source>
</evidence>
<comment type="caution">
    <text evidence="12">The sequence shown here is derived from an EMBL/GenBank/DDBJ whole genome shotgun (WGS) entry which is preliminary data.</text>
</comment>
<dbReference type="Proteomes" id="UP001154240">
    <property type="component" value="Unassembled WGS sequence"/>
</dbReference>
<name>A0A9X4MGW6_9BACT</name>
<dbReference type="Gene3D" id="3.10.50.40">
    <property type="match status" value="1"/>
</dbReference>
<evidence type="ECO:0000256" key="6">
    <source>
        <dbReference type="ARBA" id="ARBA00023186"/>
    </source>
</evidence>